<feature type="domain" description="Ribosome maturation factor RimM PRC barrel" evidence="7">
    <location>
        <begin position="96"/>
        <end position="163"/>
    </location>
</feature>
<comment type="subcellular location">
    <subcellularLocation>
        <location evidence="5">Cytoplasm</location>
    </subcellularLocation>
</comment>
<protein>
    <recommendedName>
        <fullName evidence="5">Ribosome maturation factor RimM</fullName>
    </recommendedName>
</protein>
<dbReference type="OrthoDB" id="9810331at2"/>
<dbReference type="GO" id="GO:0006364">
    <property type="term" value="P:rRNA processing"/>
    <property type="evidence" value="ECO:0007669"/>
    <property type="project" value="UniProtKB-UniRule"/>
</dbReference>
<dbReference type="GO" id="GO:0042274">
    <property type="term" value="P:ribosomal small subunit biogenesis"/>
    <property type="evidence" value="ECO:0007669"/>
    <property type="project" value="UniProtKB-UniRule"/>
</dbReference>
<evidence type="ECO:0000256" key="1">
    <source>
        <dbReference type="ARBA" id="ARBA00022490"/>
    </source>
</evidence>
<evidence type="ECO:0000256" key="3">
    <source>
        <dbReference type="ARBA" id="ARBA00022552"/>
    </source>
</evidence>
<evidence type="ECO:0000313" key="8">
    <source>
        <dbReference type="EMBL" id="ASQ30193.1"/>
    </source>
</evidence>
<dbReference type="GO" id="GO:0043022">
    <property type="term" value="F:ribosome binding"/>
    <property type="evidence" value="ECO:0007669"/>
    <property type="project" value="InterPro"/>
</dbReference>
<dbReference type="GO" id="GO:0005840">
    <property type="term" value="C:ribosome"/>
    <property type="evidence" value="ECO:0007669"/>
    <property type="project" value="InterPro"/>
</dbReference>
<feature type="domain" description="RimM N-terminal" evidence="6">
    <location>
        <begin position="6"/>
        <end position="80"/>
    </location>
</feature>
<evidence type="ECO:0000259" key="7">
    <source>
        <dbReference type="Pfam" id="PF24986"/>
    </source>
</evidence>
<organism evidence="8 9">
    <name type="scientific">Campylobacter avium LMG 24591</name>
    <dbReference type="NCBI Taxonomy" id="522484"/>
    <lineage>
        <taxon>Bacteria</taxon>
        <taxon>Pseudomonadati</taxon>
        <taxon>Campylobacterota</taxon>
        <taxon>Epsilonproteobacteria</taxon>
        <taxon>Campylobacterales</taxon>
        <taxon>Campylobacteraceae</taxon>
        <taxon>Campylobacter</taxon>
    </lineage>
</organism>
<dbReference type="HAMAP" id="MF_00014">
    <property type="entry name" value="Ribosome_mat_RimM"/>
    <property type="match status" value="1"/>
</dbReference>
<comment type="subunit">
    <text evidence="5">Binds ribosomal protein uS19.</text>
</comment>
<evidence type="ECO:0000259" key="6">
    <source>
        <dbReference type="Pfam" id="PF01782"/>
    </source>
</evidence>
<dbReference type="InterPro" id="IPR011961">
    <property type="entry name" value="RimM"/>
</dbReference>
<dbReference type="PANTHER" id="PTHR33692:SF1">
    <property type="entry name" value="RIBOSOME MATURATION FACTOR RIMM"/>
    <property type="match status" value="1"/>
</dbReference>
<evidence type="ECO:0000256" key="5">
    <source>
        <dbReference type="HAMAP-Rule" id="MF_00014"/>
    </source>
</evidence>
<dbReference type="EMBL" id="CP022347">
    <property type="protein sequence ID" value="ASQ30193.1"/>
    <property type="molecule type" value="Genomic_DNA"/>
</dbReference>
<dbReference type="GO" id="GO:0005737">
    <property type="term" value="C:cytoplasm"/>
    <property type="evidence" value="ECO:0007669"/>
    <property type="project" value="UniProtKB-SubCell"/>
</dbReference>
<dbReference type="InterPro" id="IPR036976">
    <property type="entry name" value="RimM_N_sf"/>
</dbReference>
<comment type="domain">
    <text evidence="5">The PRC barrel domain binds ribosomal protein uS19.</text>
</comment>
<accession>A0A222MW58</accession>
<comment type="function">
    <text evidence="5">An accessory protein needed during the final step in the assembly of 30S ribosomal subunit, possibly for assembly of the head region. Essential for efficient processing of 16S rRNA. May be needed both before and after RbfA during the maturation of 16S rRNA. It has affinity for free ribosomal 30S subunits but not for 70S ribosomes.</text>
</comment>
<keyword evidence="4 5" id="KW-0143">Chaperone</keyword>
<dbReference type="InterPro" id="IPR056792">
    <property type="entry name" value="PRC_RimM"/>
</dbReference>
<keyword evidence="1 5" id="KW-0963">Cytoplasm</keyword>
<dbReference type="InterPro" id="IPR009000">
    <property type="entry name" value="Transl_B-barrel_sf"/>
</dbReference>
<dbReference type="Proteomes" id="UP000201169">
    <property type="component" value="Chromosome"/>
</dbReference>
<dbReference type="Pfam" id="PF01782">
    <property type="entry name" value="RimM"/>
    <property type="match status" value="1"/>
</dbReference>
<evidence type="ECO:0000256" key="4">
    <source>
        <dbReference type="ARBA" id="ARBA00023186"/>
    </source>
</evidence>
<dbReference type="KEGG" id="cavi:CAV_0526"/>
<dbReference type="SUPFAM" id="SSF50447">
    <property type="entry name" value="Translation proteins"/>
    <property type="match status" value="1"/>
</dbReference>
<dbReference type="SUPFAM" id="SSF50346">
    <property type="entry name" value="PRC-barrel domain"/>
    <property type="match status" value="1"/>
</dbReference>
<dbReference type="RefSeq" id="WP_094324966.1">
    <property type="nucleotide sequence ID" value="NZ_CP022347.1"/>
</dbReference>
<name>A0A222MW58_9BACT</name>
<reference evidence="8 9" key="1">
    <citation type="submission" date="2017-07" db="EMBL/GenBank/DDBJ databases">
        <title>Analysis of two Campylobacter avium genomes and identification of a novel hippuricase gene.</title>
        <authorList>
            <person name="Miller W.G."/>
            <person name="Chapman M.H."/>
            <person name="Yee E."/>
            <person name="Revez J."/>
            <person name="Bono J.L."/>
            <person name="Rossi M."/>
        </authorList>
    </citation>
    <scope>NUCLEOTIDE SEQUENCE [LARGE SCALE GENOMIC DNA]</scope>
    <source>
        <strain evidence="8 9">LMG 24591</strain>
    </source>
</reference>
<dbReference type="Pfam" id="PF24986">
    <property type="entry name" value="PRC_RimM"/>
    <property type="match status" value="1"/>
</dbReference>
<comment type="similarity">
    <text evidence="5">Belongs to the RimM family.</text>
</comment>
<dbReference type="InterPro" id="IPR011033">
    <property type="entry name" value="PRC_barrel-like_sf"/>
</dbReference>
<gene>
    <name evidence="5 8" type="primary">rimM</name>
    <name evidence="8" type="ORF">CAV_0526</name>
</gene>
<evidence type="ECO:0000256" key="2">
    <source>
        <dbReference type="ARBA" id="ARBA00022517"/>
    </source>
</evidence>
<dbReference type="InterPro" id="IPR002676">
    <property type="entry name" value="RimM_N"/>
</dbReference>
<evidence type="ECO:0000313" key="9">
    <source>
        <dbReference type="Proteomes" id="UP000201169"/>
    </source>
</evidence>
<keyword evidence="9" id="KW-1185">Reference proteome</keyword>
<sequence>MNKILVAKIGKTVGLKGFLKLHIISDFLEQFEDNAKFLGDEQDFIIKSFDSERNLVLFKGYESLELAKTLVNKLLYKSEEESRKTCELKEGEFFYFDIISCELFEDELKLGKVVDILETSANYLFLVRVDEALRPEFVSEFYLPYADFYIDKVDIAAKKIHTKNALELLKSL</sequence>
<dbReference type="NCBIfam" id="TIGR02273">
    <property type="entry name" value="16S_RimM"/>
    <property type="match status" value="1"/>
</dbReference>
<keyword evidence="3 5" id="KW-0698">rRNA processing</keyword>
<dbReference type="PANTHER" id="PTHR33692">
    <property type="entry name" value="RIBOSOME MATURATION FACTOR RIMM"/>
    <property type="match status" value="1"/>
</dbReference>
<dbReference type="Gene3D" id="2.30.30.240">
    <property type="entry name" value="PRC-barrel domain"/>
    <property type="match status" value="1"/>
</dbReference>
<dbReference type="AlphaFoldDB" id="A0A222MW58"/>
<proteinExistence type="inferred from homology"/>
<keyword evidence="2 5" id="KW-0690">Ribosome biogenesis</keyword>
<dbReference type="Gene3D" id="2.40.30.60">
    <property type="entry name" value="RimM"/>
    <property type="match status" value="1"/>
</dbReference>